<gene>
    <name evidence="1" type="ORF">pEaSNUABM12_00520</name>
</gene>
<organism evidence="1 2">
    <name type="scientific">Erwinia phage pEa_SNUABM_12</name>
    <dbReference type="NCBI Taxonomy" id="2768773"/>
    <lineage>
        <taxon>Viruses</taxon>
        <taxon>Duplodnaviria</taxon>
        <taxon>Heunggongvirae</taxon>
        <taxon>Uroviricota</taxon>
        <taxon>Caudoviricetes</taxon>
        <taxon>Eneladusvirus</taxon>
        <taxon>Eneladusvirus BF</taxon>
    </lineage>
</organism>
<dbReference type="Proteomes" id="UP000594095">
    <property type="component" value="Genome"/>
</dbReference>
<proteinExistence type="predicted"/>
<protein>
    <submittedName>
        <fullName evidence="1">Uncharacterized protein</fullName>
    </submittedName>
</protein>
<accession>A0A7L8ZMF6</accession>
<name>A0A7L8ZMF6_9CAUD</name>
<reference evidence="1 2" key="1">
    <citation type="submission" date="2020-08" db="EMBL/GenBank/DDBJ databases">
        <title>Complete genome sequence of Erwinia phage pEa_SNUABM_12.</title>
        <authorList>
            <person name="Kim S.G."/>
            <person name="Lee S.B."/>
            <person name="Park S.C."/>
        </authorList>
    </citation>
    <scope>NUCLEOTIDE SEQUENCE [LARGE SCALE GENOMIC DNA]</scope>
</reference>
<evidence type="ECO:0000313" key="2">
    <source>
        <dbReference type="Proteomes" id="UP000594095"/>
    </source>
</evidence>
<sequence length="56" mass="6417">MEKEKERIGLVVSISVVLKLNPIQTQVQSFMFEDIEKGREFAKKHTTLSTQLIAII</sequence>
<dbReference type="EMBL" id="MT939486">
    <property type="protein sequence ID" value="QOI71437.1"/>
    <property type="molecule type" value="Genomic_DNA"/>
</dbReference>
<evidence type="ECO:0000313" key="1">
    <source>
        <dbReference type="EMBL" id="QOI71437.1"/>
    </source>
</evidence>